<sequence>MRSYYLKGEAEKLNEKLLLLQSHKKTWWYWVSIDMPQWSLKREILIESSRDSKKGKKRKRIVLQTTKKNKEK</sequence>
<protein>
    <submittedName>
        <fullName evidence="2">Uncharacterized protein</fullName>
    </submittedName>
</protein>
<dbReference type="Proteomes" id="UP000595140">
    <property type="component" value="Unassembled WGS sequence"/>
</dbReference>
<proteinExistence type="predicted"/>
<organism evidence="2 3">
    <name type="scientific">Cuscuta campestris</name>
    <dbReference type="NCBI Taxonomy" id="132261"/>
    <lineage>
        <taxon>Eukaryota</taxon>
        <taxon>Viridiplantae</taxon>
        <taxon>Streptophyta</taxon>
        <taxon>Embryophyta</taxon>
        <taxon>Tracheophyta</taxon>
        <taxon>Spermatophyta</taxon>
        <taxon>Magnoliopsida</taxon>
        <taxon>eudicotyledons</taxon>
        <taxon>Gunneridae</taxon>
        <taxon>Pentapetalae</taxon>
        <taxon>asterids</taxon>
        <taxon>lamiids</taxon>
        <taxon>Solanales</taxon>
        <taxon>Convolvulaceae</taxon>
        <taxon>Cuscuteae</taxon>
        <taxon>Cuscuta</taxon>
        <taxon>Cuscuta subgen. Grammica</taxon>
        <taxon>Cuscuta sect. Cleistogrammica</taxon>
    </lineage>
</organism>
<evidence type="ECO:0000313" key="3">
    <source>
        <dbReference type="Proteomes" id="UP000595140"/>
    </source>
</evidence>
<accession>A0A484N0Z6</accession>
<evidence type="ECO:0000313" key="2">
    <source>
        <dbReference type="EMBL" id="VFQ94921.1"/>
    </source>
</evidence>
<keyword evidence="3" id="KW-1185">Reference proteome</keyword>
<feature type="region of interest" description="Disordered" evidence="1">
    <location>
        <begin position="50"/>
        <end position="72"/>
    </location>
</feature>
<evidence type="ECO:0000256" key="1">
    <source>
        <dbReference type="SAM" id="MobiDB-lite"/>
    </source>
</evidence>
<gene>
    <name evidence="2" type="ORF">CCAM_LOCUS36697</name>
</gene>
<dbReference type="EMBL" id="OOIL02005488">
    <property type="protein sequence ID" value="VFQ94921.1"/>
    <property type="molecule type" value="Genomic_DNA"/>
</dbReference>
<reference evidence="2 3" key="1">
    <citation type="submission" date="2018-04" db="EMBL/GenBank/DDBJ databases">
        <authorList>
            <person name="Vogel A."/>
        </authorList>
    </citation>
    <scope>NUCLEOTIDE SEQUENCE [LARGE SCALE GENOMIC DNA]</scope>
</reference>
<dbReference type="AlphaFoldDB" id="A0A484N0Z6"/>
<name>A0A484N0Z6_9ASTE</name>
<feature type="compositionally biased region" description="Basic residues" evidence="1">
    <location>
        <begin position="53"/>
        <end position="72"/>
    </location>
</feature>